<evidence type="ECO:0000313" key="2">
    <source>
        <dbReference type="EMBL" id="CAK6972987.1"/>
    </source>
</evidence>
<feature type="domain" description="Pyrin" evidence="1">
    <location>
        <begin position="1"/>
        <end position="89"/>
    </location>
</feature>
<comment type="caution">
    <text evidence="2">The sequence shown here is derived from an EMBL/GenBank/DDBJ whole genome shotgun (WGS) entry which is preliminary data.</text>
</comment>
<dbReference type="Gene3D" id="1.10.533.10">
    <property type="entry name" value="Death Domain, Fas"/>
    <property type="match status" value="1"/>
</dbReference>
<dbReference type="Proteomes" id="UP001314229">
    <property type="component" value="Unassembled WGS sequence"/>
</dbReference>
<dbReference type="SUPFAM" id="SSF47986">
    <property type="entry name" value="DEATH domain"/>
    <property type="match status" value="1"/>
</dbReference>
<evidence type="ECO:0000259" key="1">
    <source>
        <dbReference type="PROSITE" id="PS50824"/>
    </source>
</evidence>
<sequence>MLVPQLLLETLEDLTGQDLSTFKWFLTLNVLMCCNPMAKSCLESPHRHDTVSKMIESYGEEMAVNVTVEILSRMKHNNAAQKLKKTYTEGAAAEQNVPCQRVPFSSALGRSARQNISAGEARGATGQLVMANNGNVVINGNAPPFIMAKNGNVVINDSTSGNANIGSMTLDSTFFNQFYH</sequence>
<dbReference type="AlphaFoldDB" id="A0AAV1PMF3"/>
<dbReference type="Pfam" id="PF02758">
    <property type="entry name" value="PYRIN"/>
    <property type="match status" value="1"/>
</dbReference>
<proteinExistence type="predicted"/>
<accession>A0AAV1PMF3</accession>
<reference evidence="2 3" key="1">
    <citation type="submission" date="2024-01" db="EMBL/GenBank/DDBJ databases">
        <authorList>
            <person name="Alioto T."/>
            <person name="Alioto T."/>
            <person name="Gomez Garrido J."/>
        </authorList>
    </citation>
    <scope>NUCLEOTIDE SEQUENCE [LARGE SCALE GENOMIC DNA]</scope>
</reference>
<organism evidence="2 3">
    <name type="scientific">Scomber scombrus</name>
    <name type="common">Atlantic mackerel</name>
    <name type="synonym">Scomber vernalis</name>
    <dbReference type="NCBI Taxonomy" id="13677"/>
    <lineage>
        <taxon>Eukaryota</taxon>
        <taxon>Metazoa</taxon>
        <taxon>Chordata</taxon>
        <taxon>Craniata</taxon>
        <taxon>Vertebrata</taxon>
        <taxon>Euteleostomi</taxon>
        <taxon>Actinopterygii</taxon>
        <taxon>Neopterygii</taxon>
        <taxon>Teleostei</taxon>
        <taxon>Neoteleostei</taxon>
        <taxon>Acanthomorphata</taxon>
        <taxon>Pelagiaria</taxon>
        <taxon>Scombriformes</taxon>
        <taxon>Scombridae</taxon>
        <taxon>Scomber</taxon>
    </lineage>
</organism>
<dbReference type="InterPro" id="IPR004020">
    <property type="entry name" value="DAPIN"/>
</dbReference>
<dbReference type="InterPro" id="IPR011029">
    <property type="entry name" value="DEATH-like_dom_sf"/>
</dbReference>
<dbReference type="SMART" id="SM01289">
    <property type="entry name" value="PYRIN"/>
    <property type="match status" value="1"/>
</dbReference>
<name>A0AAV1PMF3_SCOSC</name>
<keyword evidence="3" id="KW-1185">Reference proteome</keyword>
<gene>
    <name evidence="2" type="ORF">FSCOSCO3_A029707</name>
</gene>
<dbReference type="EMBL" id="CAWUFR010000219">
    <property type="protein sequence ID" value="CAK6972987.1"/>
    <property type="molecule type" value="Genomic_DNA"/>
</dbReference>
<evidence type="ECO:0000313" key="3">
    <source>
        <dbReference type="Proteomes" id="UP001314229"/>
    </source>
</evidence>
<dbReference type="PROSITE" id="PS50824">
    <property type="entry name" value="DAPIN"/>
    <property type="match status" value="1"/>
</dbReference>
<protein>
    <submittedName>
        <fullName evidence="2">Pyrin Marenostrin</fullName>
    </submittedName>
</protein>